<protein>
    <submittedName>
        <fullName evidence="3">CPBP family intramembrane glutamic endopeptidase</fullName>
        <ecNumber evidence="3">3.4.-.-</ecNumber>
    </submittedName>
</protein>
<name>A0ABD5WNV8_9EURY</name>
<feature type="transmembrane region" description="Helical" evidence="1">
    <location>
        <begin position="20"/>
        <end position="42"/>
    </location>
</feature>
<keyword evidence="1" id="KW-0472">Membrane</keyword>
<feature type="transmembrane region" description="Helical" evidence="1">
    <location>
        <begin position="130"/>
        <end position="148"/>
    </location>
</feature>
<organism evidence="3 4">
    <name type="scientific">Halorussus caseinilyticus</name>
    <dbReference type="NCBI Taxonomy" id="3034025"/>
    <lineage>
        <taxon>Archaea</taxon>
        <taxon>Methanobacteriati</taxon>
        <taxon>Methanobacteriota</taxon>
        <taxon>Stenosarchaea group</taxon>
        <taxon>Halobacteria</taxon>
        <taxon>Halobacteriales</taxon>
        <taxon>Haladaptataceae</taxon>
        <taxon>Halorussus</taxon>
    </lineage>
</organism>
<keyword evidence="3" id="KW-0378">Hydrolase</keyword>
<feature type="domain" description="CAAX prenyl protease 2/Lysostaphin resistance protein A-like" evidence="2">
    <location>
        <begin position="166"/>
        <end position="218"/>
    </location>
</feature>
<gene>
    <name evidence="3" type="ORF">ACFQJ6_16210</name>
</gene>
<reference evidence="3 4" key="1">
    <citation type="journal article" date="2019" name="Int. J. Syst. Evol. Microbiol.">
        <title>The Global Catalogue of Microorganisms (GCM) 10K type strain sequencing project: providing services to taxonomists for standard genome sequencing and annotation.</title>
        <authorList>
            <consortium name="The Broad Institute Genomics Platform"/>
            <consortium name="The Broad Institute Genome Sequencing Center for Infectious Disease"/>
            <person name="Wu L."/>
            <person name="Ma J."/>
        </authorList>
    </citation>
    <scope>NUCLEOTIDE SEQUENCE [LARGE SCALE GENOMIC DNA]</scope>
    <source>
        <strain evidence="3 4">DT72</strain>
    </source>
</reference>
<sequence>MRRDDILRDVRTKLSKQSVINLLSSPLAFAVVAAGAGEWLLYTDRITYALWGHFLALFACLFAPLLVDDDDPAIRSFVLVPLFRLVNLGMPVFVADTLYWLPLVYGSLYPGIYVLATAEDTPTLGWNVRVAAAFLLPSVFLGGVLGHVEYALLEPTPLVATLTPTNAVAVAVVMVGFVALVEELVFRGLVQPTLVHRIGTWPGLAVTNLLFGAMHSAYASPRPSRSRRVSVWCSASSTRRRRVCSSRRPSTGPRTSFCSQSCRCTVRYSRSCENEARPARTVSPALGRAC</sequence>
<dbReference type="EC" id="3.4.-.-" evidence="3"/>
<feature type="transmembrane region" description="Helical" evidence="1">
    <location>
        <begin position="74"/>
        <end position="93"/>
    </location>
</feature>
<keyword evidence="4" id="KW-1185">Reference proteome</keyword>
<dbReference type="Pfam" id="PF02517">
    <property type="entry name" value="Rce1-like"/>
    <property type="match status" value="1"/>
</dbReference>
<feature type="transmembrane region" description="Helical" evidence="1">
    <location>
        <begin position="48"/>
        <end position="67"/>
    </location>
</feature>
<dbReference type="EMBL" id="JBHSZH010000005">
    <property type="protein sequence ID" value="MFC7081425.1"/>
    <property type="molecule type" value="Genomic_DNA"/>
</dbReference>
<evidence type="ECO:0000313" key="4">
    <source>
        <dbReference type="Proteomes" id="UP001596407"/>
    </source>
</evidence>
<dbReference type="AlphaFoldDB" id="A0ABD5WNV8"/>
<accession>A0ABD5WNV8</accession>
<dbReference type="Proteomes" id="UP001596407">
    <property type="component" value="Unassembled WGS sequence"/>
</dbReference>
<comment type="caution">
    <text evidence="3">The sequence shown here is derived from an EMBL/GenBank/DDBJ whole genome shotgun (WGS) entry which is preliminary data.</text>
</comment>
<feature type="transmembrane region" description="Helical" evidence="1">
    <location>
        <begin position="168"/>
        <end position="186"/>
    </location>
</feature>
<dbReference type="RefSeq" id="WP_382210052.1">
    <property type="nucleotide sequence ID" value="NZ_JBHSZH010000005.1"/>
</dbReference>
<dbReference type="GO" id="GO:0080120">
    <property type="term" value="P:CAAX-box protein maturation"/>
    <property type="evidence" value="ECO:0007669"/>
    <property type="project" value="UniProtKB-ARBA"/>
</dbReference>
<dbReference type="InterPro" id="IPR003675">
    <property type="entry name" value="Rce1/LyrA-like_dom"/>
</dbReference>
<evidence type="ECO:0000313" key="3">
    <source>
        <dbReference type="EMBL" id="MFC7081425.1"/>
    </source>
</evidence>
<keyword evidence="1" id="KW-0812">Transmembrane</keyword>
<dbReference type="GO" id="GO:0004175">
    <property type="term" value="F:endopeptidase activity"/>
    <property type="evidence" value="ECO:0007669"/>
    <property type="project" value="UniProtKB-ARBA"/>
</dbReference>
<keyword evidence="1" id="KW-1133">Transmembrane helix</keyword>
<evidence type="ECO:0000259" key="2">
    <source>
        <dbReference type="Pfam" id="PF02517"/>
    </source>
</evidence>
<proteinExistence type="predicted"/>
<evidence type="ECO:0000256" key="1">
    <source>
        <dbReference type="SAM" id="Phobius"/>
    </source>
</evidence>
<feature type="transmembrane region" description="Helical" evidence="1">
    <location>
        <begin position="99"/>
        <end position="118"/>
    </location>
</feature>